<comment type="caution">
    <text evidence="5">The sequence shown here is derived from an EMBL/GenBank/DDBJ whole genome shotgun (WGS) entry which is preliminary data.</text>
</comment>
<organism evidence="5 7">
    <name type="scientific">Rotaria socialis</name>
    <dbReference type="NCBI Taxonomy" id="392032"/>
    <lineage>
        <taxon>Eukaryota</taxon>
        <taxon>Metazoa</taxon>
        <taxon>Spiralia</taxon>
        <taxon>Gnathifera</taxon>
        <taxon>Rotifera</taxon>
        <taxon>Eurotatoria</taxon>
        <taxon>Bdelloidea</taxon>
        <taxon>Philodinida</taxon>
        <taxon>Philodinidae</taxon>
        <taxon>Rotaria</taxon>
    </lineage>
</organism>
<evidence type="ECO:0000313" key="6">
    <source>
        <dbReference type="EMBL" id="CAF4582227.1"/>
    </source>
</evidence>
<dbReference type="Proteomes" id="UP000663862">
    <property type="component" value="Unassembled WGS sequence"/>
</dbReference>
<dbReference type="EMBL" id="CAJNYU010001852">
    <property type="protein sequence ID" value="CAF3473432.1"/>
    <property type="molecule type" value="Genomic_DNA"/>
</dbReference>
<dbReference type="CDD" id="cd05930">
    <property type="entry name" value="A_NRPS"/>
    <property type="match status" value="1"/>
</dbReference>
<keyword evidence="1" id="KW-0596">Phosphopantetheine</keyword>
<dbReference type="Pfam" id="PF00501">
    <property type="entry name" value="AMP-binding"/>
    <property type="match status" value="1"/>
</dbReference>
<dbReference type="Gene3D" id="3.40.50.12780">
    <property type="entry name" value="N-terminal domain of ligase-like"/>
    <property type="match status" value="1"/>
</dbReference>
<evidence type="ECO:0000256" key="3">
    <source>
        <dbReference type="SAM" id="Phobius"/>
    </source>
</evidence>
<dbReference type="InterPro" id="IPR000873">
    <property type="entry name" value="AMP-dep_synth/lig_dom"/>
</dbReference>
<dbReference type="InterPro" id="IPR001242">
    <property type="entry name" value="Condensation_dom"/>
</dbReference>
<sequence>MIGMFVNLLPYRIVVDPHAGFCDLLQQVHQLTIDVLQHSYLPYQYIIGQHQQRERHSMPSIHFQYESLISSLNHKSNKQLTLTSDTEISLYTDRDWSHGNGVALFDLGLTVSHDHNLQKTDFTLECSADLFTSQEQVNELSSRFQQLLRQIFINTMLHAPIYELSLILPNEKQIYLDLNGITNTTTVILSSTTNSHLPSSKNITTNTPHKCRHTIDTIHQLFYQQIATKAQKIAVELDEQSLTYDELFFYTQRLALCLIEEYDVKVGDIVCQCVERSISMVIGIMGIEMSGAVYCPLSPRDPEERLHMLVRETNCRVVLVHWLTGLKFAIRVPLLCIDDLLSIYHNNSRRRLDILSELTASSEAIAYTIFTSGSTGTPKAAMVRHRNFVECIRALVSIGKFDDADIVIQMARCSFDIHLSDILGTLIVGATLVMLHPKGNLDFDYLALILLSKQITMIQTVPTLLNQFFQYNNGTDYVLGEASIKNICSSGELIARNEAQFRLPMFSYLGEPFPSKMASLLKRNVPASTRIWNFYGPAEATIDCSYYELLGSFDFNTVPIGKPIPNYCCVVFDKFSQPVPIDQEGELFIGGSGIFAGYLGRDDLTAKALIDIDGNLFYRTGDIVKVDDQGLIHYVGRKDFQVKLHGQRIELGEIERCLLELNVSACVVTKWGDDHLVAYVQGADISVDTLRDHCAARLPPFMVPSLYVVLDEFPLNANGKLDRKRLPSPNLMPARSNCGDCVPRSVLEKQLQEIFSQAFHVDSPDLECKFGEFGVSSIDVMVAVAIIRQKVCDEIDIGLLLSNPSIRQLAEILEPLVSQKERQNTSVKVVLDQGVHDRMSPSLFLESFGIAVLVCQWLLPIMLAVRCHPSMLLVVPFVHLMSYPIWLRLLSSRIENVGRIFSSSFYCWWFLDRLWRNNTFWLRHLLGTPFYNSYLRLCGAHIDVGTHIYTTAIDAPWVLRIGKNTLIADHSILNCLSYLENDVFELHKIHIGSHCLIGTRCVLHDGVDMDDNIIVQPMSPVTGHIKSETLIDGEKQMKTSFNILALRKDRSFSCWQTIYQIISLLLLSFSHFTLLVFIYHIYQTLNLPAPISFAICWTMWSFIGLCFVLILLKFLVGSFVAGEKCVVNSWLHLHKIWLRQLIVSSFHYTLSLVNSYDPVFPIVLRWLGAQIGSNIKLAEIDTFLSYPTNLLRFETGVTAFGYVLLVPTEITMIGECRMDYITLGAHINLGNGCSVLPGTDLKSATMIGNLTRTSRETDSHPGSILIGAPARVMPFDMPSRNSTIDEIKAIPLWFKCLCHLSSNCALVTIYSLAGILVGSIMHTALYCVLYRWRSYLNYSAISYFTVKVHQEYEILICPFLGNTQWLIRLFRLLGARIGTSVLIPDCTSLRDFDMISIGDNVRLNFPAYIMCHSYEQRIWKVAPVKIGDSCVLMCGSLIMPGCILSGGNRLYPYTMVMKNDHLPLNTHWRGLPARK</sequence>
<dbReference type="PANTHER" id="PTHR45527:SF1">
    <property type="entry name" value="FATTY ACID SYNTHASE"/>
    <property type="match status" value="1"/>
</dbReference>
<evidence type="ECO:0000256" key="2">
    <source>
        <dbReference type="ARBA" id="ARBA00022553"/>
    </source>
</evidence>
<proteinExistence type="predicted"/>
<evidence type="ECO:0000259" key="4">
    <source>
        <dbReference type="PROSITE" id="PS50075"/>
    </source>
</evidence>
<dbReference type="Gene3D" id="3.30.300.30">
    <property type="match status" value="1"/>
</dbReference>
<dbReference type="GO" id="GO:0003824">
    <property type="term" value="F:catalytic activity"/>
    <property type="evidence" value="ECO:0007669"/>
    <property type="project" value="InterPro"/>
</dbReference>
<gene>
    <name evidence="5" type="ORF">FME351_LOCUS14992</name>
    <name evidence="6" type="ORF">TSG867_LOCUS26647</name>
</gene>
<dbReference type="Pfam" id="PF00668">
    <property type="entry name" value="Condensation"/>
    <property type="match status" value="1"/>
</dbReference>
<dbReference type="Proteomes" id="UP000663869">
    <property type="component" value="Unassembled WGS sequence"/>
</dbReference>
<feature type="transmembrane region" description="Helical" evidence="3">
    <location>
        <begin position="1057"/>
        <end position="1079"/>
    </location>
</feature>
<keyword evidence="3" id="KW-0812">Transmembrane</keyword>
<dbReference type="GO" id="GO:0031177">
    <property type="term" value="F:phosphopantetheine binding"/>
    <property type="evidence" value="ECO:0007669"/>
    <property type="project" value="TreeGrafter"/>
</dbReference>
<dbReference type="SUPFAM" id="SSF56801">
    <property type="entry name" value="Acetyl-CoA synthetase-like"/>
    <property type="match status" value="1"/>
</dbReference>
<protein>
    <recommendedName>
        <fullName evidence="4">Carrier domain-containing protein</fullName>
    </recommendedName>
</protein>
<dbReference type="PROSITE" id="PS50075">
    <property type="entry name" value="CARRIER"/>
    <property type="match status" value="1"/>
</dbReference>
<dbReference type="GO" id="GO:0044550">
    <property type="term" value="P:secondary metabolite biosynthetic process"/>
    <property type="evidence" value="ECO:0007669"/>
    <property type="project" value="TreeGrafter"/>
</dbReference>
<evidence type="ECO:0000313" key="7">
    <source>
        <dbReference type="Proteomes" id="UP000663869"/>
    </source>
</evidence>
<dbReference type="PANTHER" id="PTHR45527">
    <property type="entry name" value="NONRIBOSOMAL PEPTIDE SYNTHETASE"/>
    <property type="match status" value="1"/>
</dbReference>
<dbReference type="EMBL" id="CAJOBQ010002851">
    <property type="protein sequence ID" value="CAF4582227.1"/>
    <property type="molecule type" value="Genomic_DNA"/>
</dbReference>
<dbReference type="SUPFAM" id="SSF52777">
    <property type="entry name" value="CoA-dependent acyltransferases"/>
    <property type="match status" value="1"/>
</dbReference>
<feature type="transmembrane region" description="Helical" evidence="3">
    <location>
        <begin position="1091"/>
        <end position="1116"/>
    </location>
</feature>
<dbReference type="Gene3D" id="1.10.1200.10">
    <property type="entry name" value="ACP-like"/>
    <property type="match status" value="1"/>
</dbReference>
<dbReference type="SUPFAM" id="SSF47336">
    <property type="entry name" value="ACP-like"/>
    <property type="match status" value="1"/>
</dbReference>
<accession>A0A818FE13</accession>
<name>A0A818FE13_9BILA</name>
<dbReference type="InterPro" id="IPR045851">
    <property type="entry name" value="AMP-bd_C_sf"/>
</dbReference>
<keyword evidence="3" id="KW-0472">Membrane</keyword>
<keyword evidence="3" id="KW-1133">Transmembrane helix</keyword>
<feature type="domain" description="Carrier" evidence="4">
    <location>
        <begin position="742"/>
        <end position="817"/>
    </location>
</feature>
<dbReference type="InterPro" id="IPR042099">
    <property type="entry name" value="ANL_N_sf"/>
</dbReference>
<dbReference type="GO" id="GO:0005737">
    <property type="term" value="C:cytoplasm"/>
    <property type="evidence" value="ECO:0007669"/>
    <property type="project" value="TreeGrafter"/>
</dbReference>
<evidence type="ECO:0000313" key="5">
    <source>
        <dbReference type="EMBL" id="CAF3473432.1"/>
    </source>
</evidence>
<dbReference type="SUPFAM" id="SSF51161">
    <property type="entry name" value="Trimeric LpxA-like enzymes"/>
    <property type="match status" value="3"/>
</dbReference>
<keyword evidence="2" id="KW-0597">Phosphoprotein</keyword>
<dbReference type="InterPro" id="IPR011004">
    <property type="entry name" value="Trimer_LpxA-like_sf"/>
</dbReference>
<evidence type="ECO:0000256" key="1">
    <source>
        <dbReference type="ARBA" id="ARBA00022450"/>
    </source>
</evidence>
<dbReference type="InterPro" id="IPR009081">
    <property type="entry name" value="PP-bd_ACP"/>
</dbReference>
<reference evidence="5" key="1">
    <citation type="submission" date="2021-02" db="EMBL/GenBank/DDBJ databases">
        <authorList>
            <person name="Nowell W R."/>
        </authorList>
    </citation>
    <scope>NUCLEOTIDE SEQUENCE</scope>
</reference>
<dbReference type="Gene3D" id="3.30.559.30">
    <property type="entry name" value="Nonribosomal peptide synthetase, condensation domain"/>
    <property type="match status" value="1"/>
</dbReference>
<dbReference type="Gene3D" id="2.160.10.10">
    <property type="entry name" value="Hexapeptide repeat proteins"/>
    <property type="match status" value="2"/>
</dbReference>
<dbReference type="GO" id="GO:0043041">
    <property type="term" value="P:amino acid activation for nonribosomal peptide biosynthetic process"/>
    <property type="evidence" value="ECO:0007669"/>
    <property type="project" value="TreeGrafter"/>
</dbReference>
<feature type="transmembrane region" description="Helical" evidence="3">
    <location>
        <begin position="1305"/>
        <end position="1329"/>
    </location>
</feature>
<dbReference type="InterPro" id="IPR036736">
    <property type="entry name" value="ACP-like_sf"/>
</dbReference>